<dbReference type="HAMAP" id="MF_00114">
    <property type="entry name" value="DeoC_type1"/>
    <property type="match status" value="1"/>
</dbReference>
<dbReference type="GO" id="GO:0005737">
    <property type="term" value="C:cytoplasm"/>
    <property type="evidence" value="ECO:0007669"/>
    <property type="project" value="UniProtKB-SubCell"/>
</dbReference>
<feature type="active site" description="Proton donor/acceptor" evidence="7">
    <location>
        <position position="91"/>
    </location>
</feature>
<evidence type="ECO:0000256" key="2">
    <source>
        <dbReference type="ARBA" id="ARBA00022490"/>
    </source>
</evidence>
<reference evidence="8 9" key="1">
    <citation type="submission" date="2018-01" db="EMBL/GenBank/DDBJ databases">
        <title>Complete genome sequence of Bacteriovorax stolpii DSM12778.</title>
        <authorList>
            <person name="Tang B."/>
            <person name="Chang J."/>
        </authorList>
    </citation>
    <scope>NUCLEOTIDE SEQUENCE [LARGE SCALE GENOMIC DNA]</scope>
    <source>
        <strain evidence="8 9">DSM 12778</strain>
    </source>
</reference>
<dbReference type="FunFam" id="3.20.20.70:FF:000044">
    <property type="entry name" value="Deoxyribose-phosphate aldolase"/>
    <property type="match status" value="1"/>
</dbReference>
<dbReference type="SMART" id="SM01133">
    <property type="entry name" value="DeoC"/>
    <property type="match status" value="1"/>
</dbReference>
<dbReference type="CDD" id="cd00959">
    <property type="entry name" value="DeoC"/>
    <property type="match status" value="1"/>
</dbReference>
<evidence type="ECO:0000256" key="4">
    <source>
        <dbReference type="ARBA" id="ARBA00023270"/>
    </source>
</evidence>
<dbReference type="GO" id="GO:0006018">
    <property type="term" value="P:2-deoxyribose 1-phosphate catabolic process"/>
    <property type="evidence" value="ECO:0007669"/>
    <property type="project" value="UniProtKB-UniRule"/>
</dbReference>
<dbReference type="AlphaFoldDB" id="A0A2K9NZV5"/>
<dbReference type="OrthoDB" id="5292279at2"/>
<evidence type="ECO:0000256" key="5">
    <source>
        <dbReference type="ARBA" id="ARBA00048791"/>
    </source>
</evidence>
<dbReference type="KEGG" id="bsto:C0V70_11250"/>
<evidence type="ECO:0000313" key="8">
    <source>
        <dbReference type="EMBL" id="AUO00205.1"/>
    </source>
</evidence>
<dbReference type="GO" id="GO:0009264">
    <property type="term" value="P:deoxyribonucleotide catabolic process"/>
    <property type="evidence" value="ECO:0007669"/>
    <property type="project" value="UniProtKB-UniRule"/>
</dbReference>
<feature type="active site" description="Schiff-base intermediate with acetaldehyde" evidence="7">
    <location>
        <position position="153"/>
    </location>
</feature>
<evidence type="ECO:0000256" key="6">
    <source>
        <dbReference type="ARBA" id="ARBA00056337"/>
    </source>
</evidence>
<evidence type="ECO:0000256" key="3">
    <source>
        <dbReference type="ARBA" id="ARBA00023239"/>
    </source>
</evidence>
<comment type="similarity">
    <text evidence="1 7">Belongs to the DeoC/FbaB aldolase family. DeoC type 1 subfamily.</text>
</comment>
<dbReference type="Gene3D" id="3.20.20.70">
    <property type="entry name" value="Aldolase class I"/>
    <property type="match status" value="1"/>
</dbReference>
<dbReference type="SUPFAM" id="SSF51569">
    <property type="entry name" value="Aldolase"/>
    <property type="match status" value="1"/>
</dbReference>
<feature type="active site" description="Proton donor/acceptor" evidence="7">
    <location>
        <position position="182"/>
    </location>
</feature>
<evidence type="ECO:0000256" key="7">
    <source>
        <dbReference type="HAMAP-Rule" id="MF_00114"/>
    </source>
</evidence>
<keyword evidence="2 7" id="KW-0963">Cytoplasm</keyword>
<proteinExistence type="inferred from homology"/>
<dbReference type="GO" id="GO:0004139">
    <property type="term" value="F:deoxyribose-phosphate aldolase activity"/>
    <property type="evidence" value="ECO:0007669"/>
    <property type="project" value="UniProtKB-UniRule"/>
</dbReference>
<comment type="pathway">
    <text evidence="7">Carbohydrate degradation; 2-deoxy-D-ribose 1-phosphate degradation; D-glyceraldehyde 3-phosphate and acetaldehyde from 2-deoxy-alpha-D-ribose 1-phosphate: step 2/2.</text>
</comment>
<dbReference type="EC" id="4.1.2.4" evidence="7"/>
<organism evidence="8 9">
    <name type="scientific">Bacteriovorax stolpii</name>
    <name type="common">Bdellovibrio stolpii</name>
    <dbReference type="NCBI Taxonomy" id="960"/>
    <lineage>
        <taxon>Bacteria</taxon>
        <taxon>Pseudomonadati</taxon>
        <taxon>Bdellovibrionota</taxon>
        <taxon>Bacteriovoracia</taxon>
        <taxon>Bacteriovoracales</taxon>
        <taxon>Bacteriovoracaceae</taxon>
        <taxon>Bacteriovorax</taxon>
    </lineage>
</organism>
<dbReference type="PANTHER" id="PTHR10889:SF1">
    <property type="entry name" value="DEOXYRIBOSE-PHOSPHATE ALDOLASE"/>
    <property type="match status" value="1"/>
</dbReference>
<accession>A0A2K9NZV5</accession>
<evidence type="ECO:0000313" key="9">
    <source>
        <dbReference type="Proteomes" id="UP000235584"/>
    </source>
</evidence>
<dbReference type="PANTHER" id="PTHR10889">
    <property type="entry name" value="DEOXYRIBOSE-PHOSPHATE ALDOLASE"/>
    <property type="match status" value="1"/>
</dbReference>
<sequence>MQDTIAKSIDHTLLKPDATFAQIHTLVDEAKQYRFFSVCVNPAYVATCADLLKGTGVQVCTVVGFPLGASSTAVKAFEAAHAIKDGANEIDMVINIGALKSQKLLLVEEDIREVVYAAEGKVVKVIIETSLLSEEEKVQACQIAEKAGANFVKTSTGFNGGGATVEDIKLMRESVSTSVNVKASGGIRDLETAKKMLAAGATRLGTSAGVSIVKGIASQDFY</sequence>
<keyword evidence="3 7" id="KW-0456">Lyase</keyword>
<dbReference type="InterPro" id="IPR028581">
    <property type="entry name" value="DeoC_typeI"/>
</dbReference>
<dbReference type="PIRSF" id="PIRSF001357">
    <property type="entry name" value="DeoC"/>
    <property type="match status" value="1"/>
</dbReference>
<protein>
    <recommendedName>
        <fullName evidence="7">Deoxyribose-phosphate aldolase</fullName>
        <shortName evidence="7">DERA</shortName>
        <ecNumber evidence="7">4.1.2.4</ecNumber>
    </recommendedName>
    <alternativeName>
        <fullName evidence="7">2-deoxy-D-ribose 5-phosphate aldolase</fullName>
    </alternativeName>
    <alternativeName>
        <fullName evidence="7">Phosphodeoxyriboaldolase</fullName>
        <shortName evidence="7">Deoxyriboaldolase</shortName>
    </alternativeName>
</protein>
<dbReference type="NCBIfam" id="TIGR00126">
    <property type="entry name" value="deoC"/>
    <property type="match status" value="1"/>
</dbReference>
<dbReference type="InterPro" id="IPR013785">
    <property type="entry name" value="Aldolase_TIM"/>
</dbReference>
<gene>
    <name evidence="7 8" type="primary">deoC</name>
    <name evidence="8" type="ORF">C0V70_11250</name>
</gene>
<keyword evidence="4 7" id="KW-0704">Schiff base</keyword>
<comment type="function">
    <text evidence="6 7">Catalyzes a reversible aldol reaction between acetaldehyde and D-glyceraldehyde 3-phosphate to generate 2-deoxy-D-ribose 5-phosphate.</text>
</comment>
<comment type="catalytic activity">
    <reaction evidence="5 7">
        <text>2-deoxy-D-ribose 5-phosphate = D-glyceraldehyde 3-phosphate + acetaldehyde</text>
        <dbReference type="Rhea" id="RHEA:12821"/>
        <dbReference type="ChEBI" id="CHEBI:15343"/>
        <dbReference type="ChEBI" id="CHEBI:59776"/>
        <dbReference type="ChEBI" id="CHEBI:62877"/>
        <dbReference type="EC" id="4.1.2.4"/>
    </reaction>
</comment>
<dbReference type="GO" id="GO:0016052">
    <property type="term" value="P:carbohydrate catabolic process"/>
    <property type="evidence" value="ECO:0007669"/>
    <property type="project" value="TreeGrafter"/>
</dbReference>
<dbReference type="InterPro" id="IPR002915">
    <property type="entry name" value="DeoC/FbaB/LacD_aldolase"/>
</dbReference>
<evidence type="ECO:0000256" key="1">
    <source>
        <dbReference type="ARBA" id="ARBA00010936"/>
    </source>
</evidence>
<dbReference type="EMBL" id="CP025704">
    <property type="protein sequence ID" value="AUO00205.1"/>
    <property type="molecule type" value="Genomic_DNA"/>
</dbReference>
<keyword evidence="9" id="KW-1185">Reference proteome</keyword>
<dbReference type="Pfam" id="PF01791">
    <property type="entry name" value="DeoC"/>
    <property type="match status" value="1"/>
</dbReference>
<dbReference type="UniPathway" id="UPA00002">
    <property type="reaction ID" value="UER00468"/>
</dbReference>
<comment type="subcellular location">
    <subcellularLocation>
        <location evidence="7">Cytoplasm</location>
    </subcellularLocation>
</comment>
<dbReference type="InterPro" id="IPR011343">
    <property type="entry name" value="DeoC"/>
</dbReference>
<name>A0A2K9NZV5_BACTC</name>
<dbReference type="Proteomes" id="UP000235584">
    <property type="component" value="Chromosome"/>
</dbReference>